<accession>A0ABQ5H094</accession>
<reference evidence="2" key="2">
    <citation type="submission" date="2022-01" db="EMBL/GenBank/DDBJ databases">
        <authorList>
            <person name="Yamashiro T."/>
            <person name="Shiraishi A."/>
            <person name="Satake H."/>
            <person name="Nakayama K."/>
        </authorList>
    </citation>
    <scope>NUCLEOTIDE SEQUENCE</scope>
</reference>
<feature type="compositionally biased region" description="Basic and acidic residues" evidence="1">
    <location>
        <begin position="1"/>
        <end position="13"/>
    </location>
</feature>
<dbReference type="EMBL" id="BQNB010019026">
    <property type="protein sequence ID" value="GJT80805.1"/>
    <property type="molecule type" value="Genomic_DNA"/>
</dbReference>
<gene>
    <name evidence="2" type="ORF">Tco_1055147</name>
</gene>
<dbReference type="Proteomes" id="UP001151760">
    <property type="component" value="Unassembled WGS sequence"/>
</dbReference>
<sequence length="184" mass="21229">MKIKESLNVKFDESPPPTSPPLEDDDVLECDIIENKEKDLEIKENEPLNKDIINIKESKDHPLETVICNLNERTLRSQVQNQSNFFCFVSSVEPKNIKEAIQDESWAMAMQEELNQSKTNNVWSLVLPPDNQTIIGLHQQLMKLMQFLMGLDDCYQPIKGALLTRDPRPEVKDAYNVISKEWDS</sequence>
<comment type="caution">
    <text evidence="2">The sequence shown here is derived from an EMBL/GenBank/DDBJ whole genome shotgun (WGS) entry which is preliminary data.</text>
</comment>
<evidence type="ECO:0000313" key="3">
    <source>
        <dbReference type="Proteomes" id="UP001151760"/>
    </source>
</evidence>
<keyword evidence="3" id="KW-1185">Reference proteome</keyword>
<feature type="region of interest" description="Disordered" evidence="1">
    <location>
        <begin position="1"/>
        <end position="25"/>
    </location>
</feature>
<organism evidence="2 3">
    <name type="scientific">Tanacetum coccineum</name>
    <dbReference type="NCBI Taxonomy" id="301880"/>
    <lineage>
        <taxon>Eukaryota</taxon>
        <taxon>Viridiplantae</taxon>
        <taxon>Streptophyta</taxon>
        <taxon>Embryophyta</taxon>
        <taxon>Tracheophyta</taxon>
        <taxon>Spermatophyta</taxon>
        <taxon>Magnoliopsida</taxon>
        <taxon>eudicotyledons</taxon>
        <taxon>Gunneridae</taxon>
        <taxon>Pentapetalae</taxon>
        <taxon>asterids</taxon>
        <taxon>campanulids</taxon>
        <taxon>Asterales</taxon>
        <taxon>Asteraceae</taxon>
        <taxon>Asteroideae</taxon>
        <taxon>Anthemideae</taxon>
        <taxon>Anthemidinae</taxon>
        <taxon>Tanacetum</taxon>
    </lineage>
</organism>
<protein>
    <submittedName>
        <fullName evidence="2">Uncharacterized protein</fullName>
    </submittedName>
</protein>
<proteinExistence type="predicted"/>
<name>A0ABQ5H094_9ASTR</name>
<evidence type="ECO:0000256" key="1">
    <source>
        <dbReference type="SAM" id="MobiDB-lite"/>
    </source>
</evidence>
<evidence type="ECO:0000313" key="2">
    <source>
        <dbReference type="EMBL" id="GJT80805.1"/>
    </source>
</evidence>
<reference evidence="2" key="1">
    <citation type="journal article" date="2022" name="Int. J. Mol. Sci.">
        <title>Draft Genome of Tanacetum Coccineum: Genomic Comparison of Closely Related Tanacetum-Family Plants.</title>
        <authorList>
            <person name="Yamashiro T."/>
            <person name="Shiraishi A."/>
            <person name="Nakayama K."/>
            <person name="Satake H."/>
        </authorList>
    </citation>
    <scope>NUCLEOTIDE SEQUENCE</scope>
</reference>